<evidence type="ECO:0000313" key="9">
    <source>
        <dbReference type="Proteomes" id="UP000307657"/>
    </source>
</evidence>
<evidence type="ECO:0008006" key="10">
    <source>
        <dbReference type="Google" id="ProtNLM"/>
    </source>
</evidence>
<evidence type="ECO:0000256" key="1">
    <source>
        <dbReference type="ARBA" id="ARBA00005854"/>
    </source>
</evidence>
<organism evidence="8 9">
    <name type="scientific">Pontimicrobium aquaticum</name>
    <dbReference type="NCBI Taxonomy" id="2565367"/>
    <lineage>
        <taxon>Bacteria</taxon>
        <taxon>Pseudomonadati</taxon>
        <taxon>Bacteroidota</taxon>
        <taxon>Flavobacteriia</taxon>
        <taxon>Flavobacteriales</taxon>
        <taxon>Flavobacteriaceae</taxon>
        <taxon>Pontimicrobium</taxon>
    </lineage>
</organism>
<dbReference type="Pfam" id="PF00389">
    <property type="entry name" value="2-Hacid_dh"/>
    <property type="match status" value="1"/>
</dbReference>
<protein>
    <recommendedName>
        <fullName evidence="10">D-3-phosphoglycerate dehydrogenase</fullName>
    </recommendedName>
</protein>
<dbReference type="Gene3D" id="3.40.50.720">
    <property type="entry name" value="NAD(P)-binding Rossmann-like Domain"/>
    <property type="match status" value="2"/>
</dbReference>
<name>A0A4U0EMU1_9FLAO</name>
<sequence length="320" mass="36259">MNIVVRVNKLKIYVSGIDKITKKASNILTEKFDIEYVYLDSQDDIHNALKNCDVFWFRLNHKLTRDILKDVNCKYILCAVTGLDHIDIEACNDFGIAVVSLKNESEFLKEVRATAEHTFGLMLALIRRTKLSFNHVESGLWNRNLFQGTELYKKKIGILGLGRLGAIVAKYADAFGMEVYFYDIKPKQTNSNFIFCNSAEELCSKVDILSIHLPYNKSTHFMINKKLLDNVSKPIYLVNTSRGGLVNEEDLLEKLASNKIAGYATDVVFGEPDIANNVLVNYASKNENVIITPHIGGYTFESIEKTELFIAKKLVDLINE</sequence>
<dbReference type="PANTHER" id="PTHR42789">
    <property type="entry name" value="D-ISOMER SPECIFIC 2-HYDROXYACID DEHYDROGENASE FAMILY PROTEIN (AFU_ORTHOLOGUE AFUA_6G10090)"/>
    <property type="match status" value="1"/>
</dbReference>
<dbReference type="PANTHER" id="PTHR42789:SF1">
    <property type="entry name" value="D-ISOMER SPECIFIC 2-HYDROXYACID DEHYDROGENASE FAMILY PROTEIN (AFU_ORTHOLOGUE AFUA_6G10090)"/>
    <property type="match status" value="1"/>
</dbReference>
<dbReference type="InterPro" id="IPR006139">
    <property type="entry name" value="D-isomer_2_OHA_DH_cat_dom"/>
</dbReference>
<dbReference type="GO" id="GO:0016616">
    <property type="term" value="F:oxidoreductase activity, acting on the CH-OH group of donors, NAD or NADP as acceptor"/>
    <property type="evidence" value="ECO:0007669"/>
    <property type="project" value="InterPro"/>
</dbReference>
<comment type="caution">
    <text evidence="8">The sequence shown here is derived from an EMBL/GenBank/DDBJ whole genome shotgun (WGS) entry which is preliminary data.</text>
</comment>
<dbReference type="InterPro" id="IPR029752">
    <property type="entry name" value="D-isomer_DH_CS1"/>
</dbReference>
<evidence type="ECO:0000259" key="6">
    <source>
        <dbReference type="Pfam" id="PF00389"/>
    </source>
</evidence>
<dbReference type="InterPro" id="IPR006140">
    <property type="entry name" value="D-isomer_DH_NAD-bd"/>
</dbReference>
<keyword evidence="2" id="KW-0028">Amino-acid biosynthesis</keyword>
<proteinExistence type="inferred from homology"/>
<keyword evidence="4" id="KW-0520">NAD</keyword>
<dbReference type="SUPFAM" id="SSF52283">
    <property type="entry name" value="Formate/glycerate dehydrogenase catalytic domain-like"/>
    <property type="match status" value="1"/>
</dbReference>
<accession>A0A4U0EMU1</accession>
<evidence type="ECO:0000256" key="4">
    <source>
        <dbReference type="ARBA" id="ARBA00023027"/>
    </source>
</evidence>
<reference evidence="8 9" key="1">
    <citation type="submission" date="2019-04" db="EMBL/GenBank/DDBJ databases">
        <title>Lacinutrix sp. nov., isolated from marine water.</title>
        <authorList>
            <person name="Kim W."/>
        </authorList>
    </citation>
    <scope>NUCLEOTIDE SEQUENCE [LARGE SCALE GENOMIC DNA]</scope>
    <source>
        <strain evidence="8 9">CAU 1491</strain>
    </source>
</reference>
<dbReference type="GO" id="GO:0051287">
    <property type="term" value="F:NAD binding"/>
    <property type="evidence" value="ECO:0007669"/>
    <property type="project" value="InterPro"/>
</dbReference>
<keyword evidence="3 5" id="KW-0560">Oxidoreductase</keyword>
<dbReference type="Pfam" id="PF02826">
    <property type="entry name" value="2-Hacid_dh_C"/>
    <property type="match status" value="1"/>
</dbReference>
<evidence type="ECO:0000256" key="2">
    <source>
        <dbReference type="ARBA" id="ARBA00022605"/>
    </source>
</evidence>
<dbReference type="SUPFAM" id="SSF51735">
    <property type="entry name" value="NAD(P)-binding Rossmann-fold domains"/>
    <property type="match status" value="1"/>
</dbReference>
<dbReference type="OrthoDB" id="9777288at2"/>
<comment type="similarity">
    <text evidence="1 5">Belongs to the D-isomer specific 2-hydroxyacid dehydrogenase family.</text>
</comment>
<evidence type="ECO:0000256" key="3">
    <source>
        <dbReference type="ARBA" id="ARBA00023002"/>
    </source>
</evidence>
<dbReference type="InterPro" id="IPR036291">
    <property type="entry name" value="NAD(P)-bd_dom_sf"/>
</dbReference>
<evidence type="ECO:0000313" key="8">
    <source>
        <dbReference type="EMBL" id="TJY32903.1"/>
    </source>
</evidence>
<feature type="domain" description="D-isomer specific 2-hydroxyacid dehydrogenase catalytic" evidence="6">
    <location>
        <begin position="18"/>
        <end position="318"/>
    </location>
</feature>
<gene>
    <name evidence="8" type="ORF">E5167_13790</name>
</gene>
<dbReference type="PROSITE" id="PS00065">
    <property type="entry name" value="D_2_HYDROXYACID_DH_1"/>
    <property type="match status" value="1"/>
</dbReference>
<evidence type="ECO:0000259" key="7">
    <source>
        <dbReference type="Pfam" id="PF02826"/>
    </source>
</evidence>
<evidence type="ECO:0000256" key="5">
    <source>
        <dbReference type="RuleBase" id="RU003719"/>
    </source>
</evidence>
<dbReference type="InterPro" id="IPR050857">
    <property type="entry name" value="D-2-hydroxyacid_DH"/>
</dbReference>
<keyword evidence="9" id="KW-1185">Reference proteome</keyword>
<dbReference type="EMBL" id="SUPL01000008">
    <property type="protein sequence ID" value="TJY32903.1"/>
    <property type="molecule type" value="Genomic_DNA"/>
</dbReference>
<dbReference type="GO" id="GO:0008652">
    <property type="term" value="P:amino acid biosynthetic process"/>
    <property type="evidence" value="ECO:0007669"/>
    <property type="project" value="UniProtKB-KW"/>
</dbReference>
<dbReference type="AlphaFoldDB" id="A0A4U0EMU1"/>
<feature type="domain" description="D-isomer specific 2-hydroxyacid dehydrogenase NAD-binding" evidence="7">
    <location>
        <begin position="119"/>
        <end position="296"/>
    </location>
</feature>
<dbReference type="Proteomes" id="UP000307657">
    <property type="component" value="Unassembled WGS sequence"/>
</dbReference>